<feature type="compositionally biased region" description="Low complexity" evidence="7">
    <location>
        <begin position="15"/>
        <end position="29"/>
    </location>
</feature>
<evidence type="ECO:0000313" key="9">
    <source>
        <dbReference type="EMBL" id="KPI44548.1"/>
    </source>
</evidence>
<evidence type="ECO:0000256" key="2">
    <source>
        <dbReference type="ARBA" id="ARBA00022448"/>
    </source>
</evidence>
<feature type="transmembrane region" description="Helical" evidence="8">
    <location>
        <begin position="264"/>
        <end position="284"/>
    </location>
</feature>
<dbReference type="GO" id="GO:0016020">
    <property type="term" value="C:membrane"/>
    <property type="evidence" value="ECO:0007669"/>
    <property type="project" value="UniProtKB-SubCell"/>
</dbReference>
<feature type="transmembrane region" description="Helical" evidence="8">
    <location>
        <begin position="232"/>
        <end position="252"/>
    </location>
</feature>
<feature type="transmembrane region" description="Helical" evidence="8">
    <location>
        <begin position="106"/>
        <end position="130"/>
    </location>
</feature>
<gene>
    <name evidence="9" type="ORF">AB675_8748</name>
</gene>
<dbReference type="GeneID" id="28741100"/>
<feature type="transmembrane region" description="Helical" evidence="8">
    <location>
        <begin position="428"/>
        <end position="446"/>
    </location>
</feature>
<feature type="region of interest" description="Disordered" evidence="7">
    <location>
        <begin position="50"/>
        <end position="76"/>
    </location>
</feature>
<feature type="transmembrane region" description="Helical" evidence="8">
    <location>
        <begin position="492"/>
        <end position="513"/>
    </location>
</feature>
<dbReference type="RefSeq" id="XP_018004511.1">
    <property type="nucleotide sequence ID" value="XM_018149220.1"/>
</dbReference>
<feature type="transmembrane region" description="Helical" evidence="8">
    <location>
        <begin position="202"/>
        <end position="220"/>
    </location>
</feature>
<dbReference type="PANTHER" id="PTHR43791">
    <property type="entry name" value="PERMEASE-RELATED"/>
    <property type="match status" value="1"/>
</dbReference>
<dbReference type="InterPro" id="IPR011701">
    <property type="entry name" value="MFS"/>
</dbReference>
<feature type="compositionally biased region" description="Basic and acidic residues" evidence="7">
    <location>
        <begin position="50"/>
        <end position="70"/>
    </location>
</feature>
<dbReference type="EMBL" id="LFJN01000003">
    <property type="protein sequence ID" value="KPI44548.1"/>
    <property type="molecule type" value="Genomic_DNA"/>
</dbReference>
<evidence type="ECO:0000256" key="5">
    <source>
        <dbReference type="ARBA" id="ARBA00023136"/>
    </source>
</evidence>
<dbReference type="OrthoDB" id="4454541at2759"/>
<comment type="subcellular location">
    <subcellularLocation>
        <location evidence="1">Membrane</location>
        <topology evidence="1">Multi-pass membrane protein</topology>
    </subcellularLocation>
</comment>
<dbReference type="PANTHER" id="PTHR43791:SF16">
    <property type="entry name" value="TRANSPORTER, PUTATIVE (AFU_ORTHOLOGUE AFUA_3G01840)-RELATED"/>
    <property type="match status" value="1"/>
</dbReference>
<feature type="transmembrane region" description="Helical" evidence="8">
    <location>
        <begin position="396"/>
        <end position="416"/>
    </location>
</feature>
<keyword evidence="4 8" id="KW-1133">Transmembrane helix</keyword>
<dbReference type="VEuPathDB" id="FungiDB:AB675_8748"/>
<name>A0A0N0NR11_9EURO</name>
<organism evidence="9 10">
    <name type="scientific">Cyphellophora attinorum</name>
    <dbReference type="NCBI Taxonomy" id="1664694"/>
    <lineage>
        <taxon>Eukaryota</taxon>
        <taxon>Fungi</taxon>
        <taxon>Dikarya</taxon>
        <taxon>Ascomycota</taxon>
        <taxon>Pezizomycotina</taxon>
        <taxon>Eurotiomycetes</taxon>
        <taxon>Chaetothyriomycetidae</taxon>
        <taxon>Chaetothyriales</taxon>
        <taxon>Cyphellophoraceae</taxon>
        <taxon>Cyphellophora</taxon>
    </lineage>
</organism>
<evidence type="ECO:0000256" key="7">
    <source>
        <dbReference type="SAM" id="MobiDB-lite"/>
    </source>
</evidence>
<reference evidence="9 10" key="1">
    <citation type="submission" date="2015-06" db="EMBL/GenBank/DDBJ databases">
        <title>Draft genome of the ant-associated black yeast Phialophora attae CBS 131958.</title>
        <authorList>
            <person name="Moreno L.F."/>
            <person name="Stielow B.J."/>
            <person name="de Hoog S."/>
            <person name="Vicente V.A."/>
            <person name="Weiss V.A."/>
            <person name="de Vries M."/>
            <person name="Cruz L.M."/>
            <person name="Souza E.M."/>
        </authorList>
    </citation>
    <scope>NUCLEOTIDE SEQUENCE [LARGE SCALE GENOMIC DNA]</scope>
    <source>
        <strain evidence="9 10">CBS 131958</strain>
    </source>
</reference>
<dbReference type="Proteomes" id="UP000038010">
    <property type="component" value="Unassembled WGS sequence"/>
</dbReference>
<evidence type="ECO:0000256" key="8">
    <source>
        <dbReference type="SAM" id="Phobius"/>
    </source>
</evidence>
<proteinExistence type="inferred from homology"/>
<evidence type="ECO:0000256" key="6">
    <source>
        <dbReference type="ARBA" id="ARBA00037968"/>
    </source>
</evidence>
<evidence type="ECO:0000313" key="10">
    <source>
        <dbReference type="Proteomes" id="UP000038010"/>
    </source>
</evidence>
<dbReference type="FunFam" id="1.20.1250.20:FF:000064">
    <property type="entry name" value="MFS allantoate transporter"/>
    <property type="match status" value="1"/>
</dbReference>
<comment type="caution">
    <text evidence="9">The sequence shown here is derived from an EMBL/GenBank/DDBJ whole genome shotgun (WGS) entry which is preliminary data.</text>
</comment>
<keyword evidence="3 8" id="KW-0812">Transmembrane</keyword>
<sequence length="567" mass="62444">MRPDSALDPSAVGLSSSTQSPQPNTPSTSVLEADIDSATETTPLIMALSEDKGHSEEVNTISKDDAERQRSNSIQHGDRAAQLFGDQRVSLTEEDNIRIRKKIDRVILPILVWVYFLQILDKSVLGYGAVLGLRTDTGLTGNQYSLVSSVSAMAQLGWQPFSSYLIVKVPHRYLMPALVLGWGLAQTFMAVCHNFGGLSPPVGLFEAGCLPLFSVITSHWYRRSEQPFRIALWYGTNGLATMFAAAVSYGFGSIANPSIAEWKILFLFVGIITIITAPIVYYYLDSDIPSARFLTDHEKLQAIERVRANQTGTGSREFKWSHVFEALIEPKSWLFVGMTLCLNTGAAVTNTFGPLIIQGLGFTPRLTSLLNIPFGAVQLAVILPSSWLAHRYRVKSPFLAALMLPVLAGNVMLYTLPRSNSGPLLAGYYLFAFLFGGNPLIVSWIISNFGGSTKKSVVMSLYNAGSSAGNIIGPLLFNSKDAPNYYPGLKSVLGIIAAMIAAIGIQFLNLWFLNKLQRKKRVRNGKPADMKDYSMQRTYEARSEEEGSDQGLLDLTDRKNDEFIYVY</sequence>
<keyword evidence="10" id="KW-1185">Reference proteome</keyword>
<dbReference type="Gene3D" id="1.20.1250.20">
    <property type="entry name" value="MFS general substrate transporter like domains"/>
    <property type="match status" value="2"/>
</dbReference>
<comment type="similarity">
    <text evidence="6">Belongs to the major facilitator superfamily. Allantoate permease family.</text>
</comment>
<feature type="transmembrane region" description="Helical" evidence="8">
    <location>
        <begin position="369"/>
        <end position="389"/>
    </location>
</feature>
<protein>
    <submittedName>
        <fullName evidence="9">Putative transporter</fullName>
    </submittedName>
</protein>
<keyword evidence="2" id="KW-0813">Transport</keyword>
<dbReference type="Pfam" id="PF07690">
    <property type="entry name" value="MFS_1"/>
    <property type="match status" value="1"/>
</dbReference>
<evidence type="ECO:0000256" key="3">
    <source>
        <dbReference type="ARBA" id="ARBA00022692"/>
    </source>
</evidence>
<evidence type="ECO:0000256" key="4">
    <source>
        <dbReference type="ARBA" id="ARBA00022989"/>
    </source>
</evidence>
<feature type="transmembrane region" description="Helical" evidence="8">
    <location>
        <begin position="458"/>
        <end position="477"/>
    </location>
</feature>
<feature type="transmembrane region" description="Helical" evidence="8">
    <location>
        <begin position="142"/>
        <end position="161"/>
    </location>
</feature>
<feature type="region of interest" description="Disordered" evidence="7">
    <location>
        <begin position="1"/>
        <end position="30"/>
    </location>
</feature>
<feature type="transmembrane region" description="Helical" evidence="8">
    <location>
        <begin position="173"/>
        <end position="196"/>
    </location>
</feature>
<accession>A0A0N0NR11</accession>
<dbReference type="InterPro" id="IPR036259">
    <property type="entry name" value="MFS_trans_sf"/>
</dbReference>
<keyword evidence="5 8" id="KW-0472">Membrane</keyword>
<evidence type="ECO:0000256" key="1">
    <source>
        <dbReference type="ARBA" id="ARBA00004141"/>
    </source>
</evidence>
<dbReference type="AlphaFoldDB" id="A0A0N0NR11"/>
<dbReference type="GO" id="GO:0022857">
    <property type="term" value="F:transmembrane transporter activity"/>
    <property type="evidence" value="ECO:0007669"/>
    <property type="project" value="InterPro"/>
</dbReference>
<dbReference type="SUPFAM" id="SSF103473">
    <property type="entry name" value="MFS general substrate transporter"/>
    <property type="match status" value="1"/>
</dbReference>
<feature type="transmembrane region" description="Helical" evidence="8">
    <location>
        <begin position="333"/>
        <end position="357"/>
    </location>
</feature>